<organism evidence="5 6">
    <name type="scientific">Mucilaginibacter hurinus</name>
    <dbReference type="NCBI Taxonomy" id="2201324"/>
    <lineage>
        <taxon>Bacteria</taxon>
        <taxon>Pseudomonadati</taxon>
        <taxon>Bacteroidota</taxon>
        <taxon>Sphingobacteriia</taxon>
        <taxon>Sphingobacteriales</taxon>
        <taxon>Sphingobacteriaceae</taxon>
        <taxon>Mucilaginibacter</taxon>
    </lineage>
</organism>
<evidence type="ECO:0000313" key="5">
    <source>
        <dbReference type="EMBL" id="RCH55028.1"/>
    </source>
</evidence>
<protein>
    <submittedName>
        <fullName evidence="5">Glycerol acyltransferase</fullName>
    </submittedName>
</protein>
<evidence type="ECO:0000256" key="2">
    <source>
        <dbReference type="ARBA" id="ARBA00022679"/>
    </source>
</evidence>
<evidence type="ECO:0000256" key="1">
    <source>
        <dbReference type="ARBA" id="ARBA00005189"/>
    </source>
</evidence>
<name>A0A367GPM2_9SPHI</name>
<keyword evidence="6" id="KW-1185">Reference proteome</keyword>
<comment type="caution">
    <text evidence="5">The sequence shown here is derived from an EMBL/GenBank/DDBJ whole genome shotgun (WGS) entry which is preliminary data.</text>
</comment>
<comment type="pathway">
    <text evidence="1">Lipid metabolism.</text>
</comment>
<dbReference type="InterPro" id="IPR002123">
    <property type="entry name" value="Plipid/glycerol_acylTrfase"/>
</dbReference>
<dbReference type="SMART" id="SM00563">
    <property type="entry name" value="PlsC"/>
    <property type="match status" value="1"/>
</dbReference>
<evidence type="ECO:0000259" key="4">
    <source>
        <dbReference type="SMART" id="SM00563"/>
    </source>
</evidence>
<dbReference type="OrthoDB" id="152799at2"/>
<dbReference type="GO" id="GO:0006654">
    <property type="term" value="P:phosphatidic acid biosynthetic process"/>
    <property type="evidence" value="ECO:0007669"/>
    <property type="project" value="TreeGrafter"/>
</dbReference>
<feature type="domain" description="Phospholipid/glycerol acyltransferase" evidence="4">
    <location>
        <begin position="42"/>
        <end position="176"/>
    </location>
</feature>
<evidence type="ECO:0000256" key="3">
    <source>
        <dbReference type="ARBA" id="ARBA00023315"/>
    </source>
</evidence>
<keyword evidence="3 5" id="KW-0012">Acyltransferase</keyword>
<evidence type="ECO:0000313" key="6">
    <source>
        <dbReference type="Proteomes" id="UP000253209"/>
    </source>
</evidence>
<accession>A0A367GPM2</accession>
<keyword evidence="2 5" id="KW-0808">Transferase</keyword>
<dbReference type="GO" id="GO:0003841">
    <property type="term" value="F:1-acylglycerol-3-phosphate O-acyltransferase activity"/>
    <property type="evidence" value="ECO:0007669"/>
    <property type="project" value="TreeGrafter"/>
</dbReference>
<dbReference type="EMBL" id="QGDC01000005">
    <property type="protein sequence ID" value="RCH55028.1"/>
    <property type="molecule type" value="Genomic_DNA"/>
</dbReference>
<reference evidence="5 6" key="1">
    <citation type="submission" date="2018-05" db="EMBL/GenBank/DDBJ databases">
        <title>Mucilaginibacter hurinus sp. nov., isolated from briquette warehouse soil.</title>
        <authorList>
            <person name="Choi L."/>
        </authorList>
    </citation>
    <scope>NUCLEOTIDE SEQUENCE [LARGE SCALE GENOMIC DNA]</scope>
    <source>
        <strain evidence="5 6">ZR32</strain>
    </source>
</reference>
<proteinExistence type="predicted"/>
<dbReference type="PANTHER" id="PTHR10434">
    <property type="entry name" value="1-ACYL-SN-GLYCEROL-3-PHOSPHATE ACYLTRANSFERASE"/>
    <property type="match status" value="1"/>
</dbReference>
<dbReference type="Pfam" id="PF01553">
    <property type="entry name" value="Acyltransferase"/>
    <property type="match status" value="1"/>
</dbReference>
<dbReference type="CDD" id="cd06551">
    <property type="entry name" value="LPLAT"/>
    <property type="match status" value="1"/>
</dbReference>
<dbReference type="AlphaFoldDB" id="A0A367GPM2"/>
<dbReference type="Proteomes" id="UP000253209">
    <property type="component" value="Unassembled WGS sequence"/>
</dbReference>
<sequence length="205" mass="23807">MITTKSNKLIHWFFHRYINYIVNKNFHGVKYNTVQVDLTRSVLLIANHFSWWDGFILYHLNTLLFKKRFHIMVLEETVRKVSFIKYMGAFSVAKNSRDILTSINYAAGILNNPANLLVIFPQGKLHSNFVDDINFEKGAFKIYEQVKEKPQLIFAASFIEHLQHKLPTINVYLKSAANVADGGELAAVYQHHYSMSKQQQTKKVI</sequence>
<dbReference type="SUPFAM" id="SSF69593">
    <property type="entry name" value="Glycerol-3-phosphate (1)-acyltransferase"/>
    <property type="match status" value="1"/>
</dbReference>
<gene>
    <name evidence="5" type="ORF">DJ568_11190</name>
</gene>
<dbReference type="PANTHER" id="PTHR10434:SF11">
    <property type="entry name" value="1-ACYL-SN-GLYCEROL-3-PHOSPHATE ACYLTRANSFERASE"/>
    <property type="match status" value="1"/>
</dbReference>
<dbReference type="RefSeq" id="WP_114005353.1">
    <property type="nucleotide sequence ID" value="NZ_QGDC01000005.1"/>
</dbReference>